<reference evidence="3" key="1">
    <citation type="journal article" date="2013" name="Genome Announc.">
        <title>Draft genome sequence of the grapevine dieback fungus Eutypa lata UCR-EL1.</title>
        <authorList>
            <person name="Blanco-Ulate B."/>
            <person name="Rolshausen P.E."/>
            <person name="Cantu D."/>
        </authorList>
    </citation>
    <scope>NUCLEOTIDE SEQUENCE [LARGE SCALE GENOMIC DNA]</scope>
    <source>
        <strain evidence="3">UCR-EL1</strain>
    </source>
</reference>
<gene>
    <name evidence="2" type="ORF">UCREL1_1058</name>
</gene>
<feature type="transmembrane region" description="Helical" evidence="1">
    <location>
        <begin position="6"/>
        <end position="29"/>
    </location>
</feature>
<keyword evidence="1" id="KW-0472">Membrane</keyword>
<sequence>MADPTSIVGLAAGLVSLGIQVCGGITAYLDAVKCRADDITSVNRQAQNFGNVLRIIQTALARVDPSHQVSTTVVDECLKSCESEVKGLKDFVSGLVGSDISQPKFMDKIKEKTRKLTYVFDRPKLEQLEGRLSRVNGIFQTALQALDL</sequence>
<keyword evidence="1" id="KW-0812">Transmembrane</keyword>
<evidence type="ECO:0000256" key="1">
    <source>
        <dbReference type="SAM" id="Phobius"/>
    </source>
</evidence>
<keyword evidence="1" id="KW-1133">Transmembrane helix</keyword>
<dbReference type="OMA" id="HGICSAP"/>
<evidence type="ECO:0000313" key="2">
    <source>
        <dbReference type="EMBL" id="EMR71891.1"/>
    </source>
</evidence>
<dbReference type="AlphaFoldDB" id="M7TPQ0"/>
<dbReference type="eggNOG" id="ENOG502SM1I">
    <property type="taxonomic scope" value="Eukaryota"/>
</dbReference>
<dbReference type="HOGENOM" id="CLU_112108_0_0_1"/>
<dbReference type="OrthoDB" id="1577640at2759"/>
<proteinExistence type="predicted"/>
<name>M7TPQ0_EUTLA</name>
<accession>M7TPQ0</accession>
<keyword evidence="3" id="KW-1185">Reference proteome</keyword>
<dbReference type="Proteomes" id="UP000012174">
    <property type="component" value="Unassembled WGS sequence"/>
</dbReference>
<evidence type="ECO:0000313" key="3">
    <source>
        <dbReference type="Proteomes" id="UP000012174"/>
    </source>
</evidence>
<protein>
    <submittedName>
        <fullName evidence="2">Putative ankyrin repeat-containing protein</fullName>
    </submittedName>
</protein>
<dbReference type="EMBL" id="KB705560">
    <property type="protein sequence ID" value="EMR71891.1"/>
    <property type="molecule type" value="Genomic_DNA"/>
</dbReference>
<dbReference type="KEGG" id="ela:UCREL1_1058"/>
<organism evidence="2 3">
    <name type="scientific">Eutypa lata (strain UCR-EL1)</name>
    <name type="common">Grapevine dieback disease fungus</name>
    <name type="synonym">Eutypa armeniacae</name>
    <dbReference type="NCBI Taxonomy" id="1287681"/>
    <lineage>
        <taxon>Eukaryota</taxon>
        <taxon>Fungi</taxon>
        <taxon>Dikarya</taxon>
        <taxon>Ascomycota</taxon>
        <taxon>Pezizomycotina</taxon>
        <taxon>Sordariomycetes</taxon>
        <taxon>Xylariomycetidae</taxon>
        <taxon>Xylariales</taxon>
        <taxon>Diatrypaceae</taxon>
        <taxon>Eutypa</taxon>
    </lineage>
</organism>